<evidence type="ECO:0000256" key="1">
    <source>
        <dbReference type="SAM" id="MobiDB-lite"/>
    </source>
</evidence>
<organism evidence="2 3">
    <name type="scientific">Trichechus manatus latirostris</name>
    <name type="common">Florida manatee</name>
    <dbReference type="NCBI Taxonomy" id="127582"/>
    <lineage>
        <taxon>Eukaryota</taxon>
        <taxon>Metazoa</taxon>
        <taxon>Chordata</taxon>
        <taxon>Craniata</taxon>
        <taxon>Vertebrata</taxon>
        <taxon>Euteleostomi</taxon>
        <taxon>Mammalia</taxon>
        <taxon>Eutheria</taxon>
        <taxon>Afrotheria</taxon>
        <taxon>Sirenia</taxon>
        <taxon>Trichechidae</taxon>
        <taxon>Trichechus</taxon>
    </lineage>
</organism>
<dbReference type="Proteomes" id="UP000248480">
    <property type="component" value="Unplaced"/>
</dbReference>
<accession>A0A2Y9FZN7</accession>
<gene>
    <name evidence="3" type="primary">LOC105756359</name>
</gene>
<dbReference type="InParanoid" id="A0A2Y9FZN7"/>
<dbReference type="KEGG" id="tmu:105756359"/>
<dbReference type="RefSeq" id="XP_012411404.1">
    <property type="nucleotide sequence ID" value="XM_012555950.1"/>
</dbReference>
<reference evidence="3" key="1">
    <citation type="submission" date="2025-08" db="UniProtKB">
        <authorList>
            <consortium name="RefSeq"/>
        </authorList>
    </citation>
    <scope>IDENTIFICATION</scope>
</reference>
<name>A0A2Y9FZN7_TRIMA</name>
<feature type="compositionally biased region" description="Pro residues" evidence="1">
    <location>
        <begin position="92"/>
        <end position="105"/>
    </location>
</feature>
<protein>
    <submittedName>
        <fullName evidence="3">Collagen alpha-1(I) chain-like</fullName>
    </submittedName>
</protein>
<feature type="compositionally biased region" description="Low complexity" evidence="1">
    <location>
        <begin position="74"/>
        <end position="91"/>
    </location>
</feature>
<keyword evidence="2" id="KW-1185">Reference proteome</keyword>
<sequence length="226" mass="22911">MQLPGDGVGLQEAAPTYDICGGRKRTSPPPKRSSAPSRHPRLPVAAQPAPPGLGKTWRGAHTKRGAAGEGARGGTAPAGLASLLGAARLRPPSNPAAPRPAPQIPARPSSRGLECGAGSGRKGGPGPAARCWGGAGSREPRQQDRESNSRQPGPPGGALALGPEKRGGTLNGGPEASPVAGGVRAALNGRHQLPLPYTSSHHHPPIPIAAHKPLFWDEQSGEGTDF</sequence>
<feature type="compositionally biased region" description="Basic and acidic residues" evidence="1">
    <location>
        <begin position="138"/>
        <end position="148"/>
    </location>
</feature>
<dbReference type="FunCoup" id="A0A2Y9FZN7">
    <property type="interactions" value="411"/>
</dbReference>
<feature type="compositionally biased region" description="Gly residues" evidence="1">
    <location>
        <begin position="115"/>
        <end position="126"/>
    </location>
</feature>
<feature type="region of interest" description="Disordered" evidence="1">
    <location>
        <begin position="1"/>
        <end position="226"/>
    </location>
</feature>
<proteinExistence type="predicted"/>
<dbReference type="AlphaFoldDB" id="A0A2Y9FZN7"/>
<evidence type="ECO:0000313" key="3">
    <source>
        <dbReference type="RefSeq" id="XP_012411404.1"/>
    </source>
</evidence>
<evidence type="ECO:0000313" key="2">
    <source>
        <dbReference type="Proteomes" id="UP000248480"/>
    </source>
</evidence>
<dbReference type="GeneID" id="105756359"/>